<dbReference type="STRING" id="673521.SAMN05660991_00670"/>
<feature type="signal peptide" evidence="3">
    <location>
        <begin position="1"/>
        <end position="23"/>
    </location>
</feature>
<dbReference type="RefSeq" id="WP_091940189.1">
    <property type="nucleotide sequence ID" value="NZ_FOEE01000002.1"/>
</dbReference>
<organism evidence="5 6">
    <name type="scientific">Trujillonella endophytica</name>
    <dbReference type="NCBI Taxonomy" id="673521"/>
    <lineage>
        <taxon>Bacteria</taxon>
        <taxon>Bacillati</taxon>
        <taxon>Actinomycetota</taxon>
        <taxon>Actinomycetes</taxon>
        <taxon>Geodermatophilales</taxon>
        <taxon>Geodermatophilaceae</taxon>
        <taxon>Trujillonella</taxon>
    </lineage>
</organism>
<dbReference type="Pfam" id="PF13458">
    <property type="entry name" value="Peripla_BP_6"/>
    <property type="match status" value="1"/>
</dbReference>
<reference evidence="6" key="1">
    <citation type="submission" date="2016-10" db="EMBL/GenBank/DDBJ databases">
        <authorList>
            <person name="Varghese N."/>
            <person name="Submissions S."/>
        </authorList>
    </citation>
    <scope>NUCLEOTIDE SEQUENCE [LARGE SCALE GENOMIC DNA]</scope>
    <source>
        <strain evidence="6">DSM 45413</strain>
    </source>
</reference>
<dbReference type="OrthoDB" id="7337537at2"/>
<protein>
    <submittedName>
        <fullName evidence="5">Branched-chain amino acid transport system substrate-binding protein</fullName>
    </submittedName>
</protein>
<dbReference type="InterPro" id="IPR028082">
    <property type="entry name" value="Peripla_BP_I"/>
</dbReference>
<dbReference type="AlphaFoldDB" id="A0A1H8QMG1"/>
<dbReference type="InterPro" id="IPR028081">
    <property type="entry name" value="Leu-bd"/>
</dbReference>
<evidence type="ECO:0000256" key="2">
    <source>
        <dbReference type="ARBA" id="ARBA00022729"/>
    </source>
</evidence>
<dbReference type="PROSITE" id="PS51257">
    <property type="entry name" value="PROKAR_LIPOPROTEIN"/>
    <property type="match status" value="1"/>
</dbReference>
<accession>A0A1H8QMG1</accession>
<keyword evidence="6" id="KW-1185">Reference proteome</keyword>
<sequence>MRSNRMAAVGAVCAALLVVSACGSDDEDDGGTSASGGGGGGSSAGGPLRIGLLTEITGPAAAQKGDRAQTGFNARLAVNRDEGGACADTEVELVVADTASNPQGALTAAQRLVQQEDVYAILGDSQLFFAAVDYLTTQAADMPVIGPATDGSPQWLENDGNLFPASPPPLPDVVFTTTGEFLAEQGVTTVAGVAMATPSSQTSLETILRSADAAGLDRGYVNNSMPLGSEDVGAMVLGIQDSGSNGLYLPITTSSAVAIMQGLSQADYPFEAAILASGYGGSTLENQPFVDAAQGASFSLSYSPVQIEGEATDRMRQAMEAAGVPGGIPDLGQSQGWMMADLLLHGLEVAGCDATQEEFMAALDDDATWDAGGLYSRPFDFSDHRDLGQECGWFVTLEGEEFVPVSDEPICGEEA</sequence>
<dbReference type="Gene3D" id="3.40.50.2300">
    <property type="match status" value="2"/>
</dbReference>
<dbReference type="EMBL" id="FOEE01000002">
    <property type="protein sequence ID" value="SEO55003.1"/>
    <property type="molecule type" value="Genomic_DNA"/>
</dbReference>
<dbReference type="SUPFAM" id="SSF53822">
    <property type="entry name" value="Periplasmic binding protein-like I"/>
    <property type="match status" value="1"/>
</dbReference>
<evidence type="ECO:0000256" key="3">
    <source>
        <dbReference type="SAM" id="SignalP"/>
    </source>
</evidence>
<comment type="similarity">
    <text evidence="1">Belongs to the leucine-binding protein family.</text>
</comment>
<dbReference type="InterPro" id="IPR051010">
    <property type="entry name" value="BCAA_transport"/>
</dbReference>
<evidence type="ECO:0000313" key="5">
    <source>
        <dbReference type="EMBL" id="SEO55003.1"/>
    </source>
</evidence>
<feature type="chain" id="PRO_5038639436" evidence="3">
    <location>
        <begin position="24"/>
        <end position="415"/>
    </location>
</feature>
<gene>
    <name evidence="5" type="ORF">SAMN05660991_00670</name>
</gene>
<evidence type="ECO:0000313" key="6">
    <source>
        <dbReference type="Proteomes" id="UP000198960"/>
    </source>
</evidence>
<feature type="domain" description="Leucine-binding protein" evidence="4">
    <location>
        <begin position="47"/>
        <end position="398"/>
    </location>
</feature>
<evidence type="ECO:0000256" key="1">
    <source>
        <dbReference type="ARBA" id="ARBA00010062"/>
    </source>
</evidence>
<proteinExistence type="inferred from homology"/>
<evidence type="ECO:0000259" key="4">
    <source>
        <dbReference type="Pfam" id="PF13458"/>
    </source>
</evidence>
<name>A0A1H8QMG1_9ACTN</name>
<keyword evidence="2 3" id="KW-0732">Signal</keyword>
<dbReference type="Proteomes" id="UP000198960">
    <property type="component" value="Unassembled WGS sequence"/>
</dbReference>
<dbReference type="PANTHER" id="PTHR30483">
    <property type="entry name" value="LEUCINE-SPECIFIC-BINDING PROTEIN"/>
    <property type="match status" value="1"/>
</dbReference>
<dbReference type="PANTHER" id="PTHR30483:SF6">
    <property type="entry name" value="PERIPLASMIC BINDING PROTEIN OF ABC TRANSPORTER FOR NATURAL AMINO ACIDS"/>
    <property type="match status" value="1"/>
</dbReference>